<feature type="compositionally biased region" description="Acidic residues" evidence="2">
    <location>
        <begin position="315"/>
        <end position="350"/>
    </location>
</feature>
<evidence type="ECO:0000256" key="2">
    <source>
        <dbReference type="SAM" id="MobiDB-lite"/>
    </source>
</evidence>
<gene>
    <name evidence="3" type="ORF">CYMTET_56876</name>
</gene>
<feature type="compositionally biased region" description="Basic and acidic residues" evidence="2">
    <location>
        <begin position="523"/>
        <end position="541"/>
    </location>
</feature>
<organism evidence="3 4">
    <name type="scientific">Cymbomonas tetramitiformis</name>
    <dbReference type="NCBI Taxonomy" id="36881"/>
    <lineage>
        <taxon>Eukaryota</taxon>
        <taxon>Viridiplantae</taxon>
        <taxon>Chlorophyta</taxon>
        <taxon>Pyramimonadophyceae</taxon>
        <taxon>Pyramimonadales</taxon>
        <taxon>Pyramimonadaceae</taxon>
        <taxon>Cymbomonas</taxon>
    </lineage>
</organism>
<feature type="compositionally biased region" description="Acidic residues" evidence="2">
    <location>
        <begin position="408"/>
        <end position="459"/>
    </location>
</feature>
<dbReference type="AlphaFoldDB" id="A0AAE0ELI8"/>
<evidence type="ECO:0000313" key="3">
    <source>
        <dbReference type="EMBL" id="KAK3232791.1"/>
    </source>
</evidence>
<feature type="region of interest" description="Disordered" evidence="2">
    <location>
        <begin position="657"/>
        <end position="689"/>
    </location>
</feature>
<feature type="compositionally biased region" description="Acidic residues" evidence="2">
    <location>
        <begin position="491"/>
        <end position="501"/>
    </location>
</feature>
<feature type="region of interest" description="Disordered" evidence="2">
    <location>
        <begin position="1"/>
        <end position="42"/>
    </location>
</feature>
<accession>A0AAE0ELI8</accession>
<dbReference type="Proteomes" id="UP001190700">
    <property type="component" value="Unassembled WGS sequence"/>
</dbReference>
<sequence length="689" mass="72442">MQRRAGGGPGTEERRAGGGPGTASRRVACPHRAAPCRGRPGTVQRLWQGRGSRTGGGLRQIALRKAGPACAAARRGGSRQAAALQGAGLAASAAPCRGRAPHSAAAQQEAGPAQRAGLGTVQRRAGAGPAQCSGVQGAGSAQCSAVQWAGLGTEEPPVQGGSGTEQRGAVGGGPGHSAAPCRGGNRHRWPGAGPAQSSEGQQGAWFCTVAAVGCWLPAAAWCGGGSCTEQRRRGGFGTCSGVQAGSRPVQQVAGAGPGAQCSGVQEAGPAQCSGVQGAGPAQFGHDGKEAVEMIEDTEAVEEETEVERPRWRETEVEEETEVQEETEVEGETEVEVEEEVEEETEVEEEVQGQGAQGDEADVETEEAPGGEEEEEEVEEVVEEDGKAPRHGNGKASASKASSAPEHSEGDDEEVSDREDAEEEEEVSEKEAAEEEEGEEEEEEEEAEEQAVPAGEEELQQETAKAQPSKLRGGKLGMRQARKGAGGKDTPRDEDVEELEEEGAAKKKKKKSATGDAKGGGKSKNSDKLAEDGMYPKELVRDAWRKRVRKIGPSSSLDKEALDDIQEELAEEDMLEEEVELSEDEEEEAELTRVPANWSAVTISAGQEIDARKKDTTAKLQKPRRKEGQFIGQQFDLSNTNLPPVPFQMVEKFGRGKNVASGGQWLGKSAPKEEVTRARARAARGGGAKF</sequence>
<reference evidence="3 4" key="1">
    <citation type="journal article" date="2015" name="Genome Biol. Evol.">
        <title>Comparative Genomics of a Bacterivorous Green Alga Reveals Evolutionary Causalities and Consequences of Phago-Mixotrophic Mode of Nutrition.</title>
        <authorList>
            <person name="Burns J.A."/>
            <person name="Paasch A."/>
            <person name="Narechania A."/>
            <person name="Kim E."/>
        </authorList>
    </citation>
    <scope>NUCLEOTIDE SEQUENCE [LARGE SCALE GENOMIC DNA]</scope>
    <source>
        <strain evidence="3 4">PLY_AMNH</strain>
    </source>
</reference>
<comment type="caution">
    <text evidence="3">The sequence shown here is derived from an EMBL/GenBank/DDBJ whole genome shotgun (WGS) entry which is preliminary data.</text>
</comment>
<feature type="coiled-coil region" evidence="1">
    <location>
        <begin position="564"/>
        <end position="591"/>
    </location>
</feature>
<feature type="region of interest" description="Disordered" evidence="2">
    <location>
        <begin position="297"/>
        <end position="541"/>
    </location>
</feature>
<feature type="region of interest" description="Disordered" evidence="2">
    <location>
        <begin position="265"/>
        <end position="284"/>
    </location>
</feature>
<keyword evidence="1" id="KW-0175">Coiled coil</keyword>
<feature type="region of interest" description="Disordered" evidence="2">
    <location>
        <begin position="608"/>
        <end position="627"/>
    </location>
</feature>
<feature type="compositionally biased region" description="Low complexity" evidence="2">
    <location>
        <begin position="394"/>
        <end position="403"/>
    </location>
</feature>
<dbReference type="EMBL" id="LGRX02035897">
    <property type="protein sequence ID" value="KAK3232791.1"/>
    <property type="molecule type" value="Genomic_DNA"/>
</dbReference>
<feature type="compositionally biased region" description="Gly residues" evidence="2">
    <location>
        <begin position="1"/>
        <end position="10"/>
    </location>
</feature>
<feature type="compositionally biased region" description="Acidic residues" evidence="2">
    <location>
        <begin position="358"/>
        <end position="382"/>
    </location>
</feature>
<protein>
    <submittedName>
        <fullName evidence="3">Uncharacterized protein</fullName>
    </submittedName>
</protein>
<feature type="region of interest" description="Disordered" evidence="2">
    <location>
        <begin position="152"/>
        <end position="199"/>
    </location>
</feature>
<evidence type="ECO:0000256" key="1">
    <source>
        <dbReference type="SAM" id="Coils"/>
    </source>
</evidence>
<proteinExistence type="predicted"/>
<name>A0AAE0ELI8_9CHLO</name>
<evidence type="ECO:0000313" key="4">
    <source>
        <dbReference type="Proteomes" id="UP001190700"/>
    </source>
</evidence>
<keyword evidence="4" id="KW-1185">Reference proteome</keyword>